<evidence type="ECO:0000259" key="2">
    <source>
        <dbReference type="Pfam" id="PF23343"/>
    </source>
</evidence>
<evidence type="ECO:0000256" key="1">
    <source>
        <dbReference type="SAM" id="MobiDB-lite"/>
    </source>
</evidence>
<accession>A0A0K2RW21</accession>
<name>A0A0K2RW21_9ACTN</name>
<dbReference type="AlphaFoldDB" id="A0A0K2RW21"/>
<organism evidence="3">
    <name type="scientific">Couchioplanes caeruleus subsp. azureus</name>
    <dbReference type="NCBI Taxonomy" id="56428"/>
    <lineage>
        <taxon>Bacteria</taxon>
        <taxon>Bacillati</taxon>
        <taxon>Actinomycetota</taxon>
        <taxon>Actinomycetes</taxon>
        <taxon>Micromonosporales</taxon>
        <taxon>Micromonosporaceae</taxon>
        <taxon>Couchioplanes</taxon>
    </lineage>
</organism>
<feature type="region of interest" description="Disordered" evidence="1">
    <location>
        <begin position="1"/>
        <end position="39"/>
    </location>
</feature>
<dbReference type="InterPro" id="IPR056906">
    <property type="entry name" value="ORF2/G2P_dom"/>
</dbReference>
<protein>
    <submittedName>
        <fullName evidence="3">Putative Rep protein</fullName>
    </submittedName>
</protein>
<keyword evidence="3" id="KW-0614">Plasmid</keyword>
<evidence type="ECO:0000313" key="3">
    <source>
        <dbReference type="EMBL" id="BAS19004.1"/>
    </source>
</evidence>
<sequence>MTQPFRRGRVISRPEKQRRAGAPTPTPPHGSCPNLCPDRKQNPMPVLRLADACSRSHVSPTVDTADSVTSLQWWTPRFPSPAGLDLAARMFNPREGWGGAPGLRRDRDAEEGPRWRFVLSAGAFAIGAPDLARAERRYERAMQARQKTADALAAHLATHPTDAKGRMAARCDDCPTDPEPCREITSWSRKSRANMVRALCELDYRPLLNDRTRVPAMVTLTYPGDWLTVAPDGKAAKRHLQMFRKRFVKAWGHDVTGVWKLEFQERGAPHFHLLMVPPHGLSRIPGKKARLGSWVGAGKPFREWLSLVWADIVNHPDPEQRRRHERAGTGLDWSEGLRATDPKRVAVYFTKHGSFRKKEYQNCVPEAWQEPGKGPGRFWGYWVLQRVTVGVEVEHDDAVRAARLVRRWARAQGTTREVTVTRTKGGAIRSELAEVEGLAGAQTIAARTTRRRSVRRRVCRMKGGKGFVSVNNGEEFAIMLARALDVVARDVHEPGSPQMRLERLRAQRANQESVLQ</sequence>
<reference evidence="3" key="1">
    <citation type="submission" date="2014-08" db="EMBL/GenBank/DDBJ databases">
        <title>DNA barcoding of Bradysia (Diptera: Sciaridae) for detection of the immature stages on agricultural crops.</title>
        <authorList>
            <person name="Shin S."/>
            <person name="Jung S."/>
            <person name="Heller K."/>
            <person name="Menzel F."/>
            <person name="Hong T.-K."/>
            <person name="Lee H."/>
            <person name="Lee S."/>
        </authorList>
    </citation>
    <scope>NUCLEOTIDE SEQUENCE</scope>
    <source>
        <strain evidence="3">NBRC 13993</strain>
        <plasmid evidence="3">pCAZ1</plasmid>
    </source>
</reference>
<gene>
    <name evidence="3" type="primary">caz3</name>
</gene>
<proteinExistence type="predicted"/>
<geneLocation type="plasmid" evidence="3">
    <name>pCAZ1</name>
</geneLocation>
<feature type="compositionally biased region" description="Basic residues" evidence="1">
    <location>
        <begin position="1"/>
        <end position="10"/>
    </location>
</feature>
<dbReference type="Pfam" id="PF23343">
    <property type="entry name" value="REP_ORF2-G2P"/>
    <property type="match status" value="1"/>
</dbReference>
<dbReference type="EMBL" id="AB981620">
    <property type="protein sequence ID" value="BAS19004.1"/>
    <property type="molecule type" value="Genomic_DNA"/>
</dbReference>
<feature type="domain" description="Replication-associated protein ORF2/G2P" evidence="2">
    <location>
        <begin position="216"/>
        <end position="296"/>
    </location>
</feature>